<dbReference type="Proteomes" id="UP000184304">
    <property type="component" value="Unassembled WGS sequence"/>
</dbReference>
<reference evidence="2" key="1">
    <citation type="journal article" date="2017" name="Genome Biol.">
        <title>Comparative genomics reveals high biological diversity and specific adaptations in the industrially and medically important fungal genus Aspergillus.</title>
        <authorList>
            <person name="de Vries R.P."/>
            <person name="Riley R."/>
            <person name="Wiebenga A."/>
            <person name="Aguilar-Osorio G."/>
            <person name="Amillis S."/>
            <person name="Uchima C.A."/>
            <person name="Anderluh G."/>
            <person name="Asadollahi M."/>
            <person name="Askin M."/>
            <person name="Barry K."/>
            <person name="Battaglia E."/>
            <person name="Bayram O."/>
            <person name="Benocci T."/>
            <person name="Braus-Stromeyer S.A."/>
            <person name="Caldana C."/>
            <person name="Canovas D."/>
            <person name="Cerqueira G.C."/>
            <person name="Chen F."/>
            <person name="Chen W."/>
            <person name="Choi C."/>
            <person name="Clum A."/>
            <person name="Dos Santos R.A."/>
            <person name="Damasio A.R."/>
            <person name="Diallinas G."/>
            <person name="Emri T."/>
            <person name="Fekete E."/>
            <person name="Flipphi M."/>
            <person name="Freyberg S."/>
            <person name="Gallo A."/>
            <person name="Gournas C."/>
            <person name="Habgood R."/>
            <person name="Hainaut M."/>
            <person name="Harispe M.L."/>
            <person name="Henrissat B."/>
            <person name="Hilden K.S."/>
            <person name="Hope R."/>
            <person name="Hossain A."/>
            <person name="Karabika E."/>
            <person name="Karaffa L."/>
            <person name="Karanyi Z."/>
            <person name="Krasevec N."/>
            <person name="Kuo A."/>
            <person name="Kusch H."/>
            <person name="LaButti K."/>
            <person name="Lagendijk E.L."/>
            <person name="Lapidus A."/>
            <person name="Levasseur A."/>
            <person name="Lindquist E."/>
            <person name="Lipzen A."/>
            <person name="Logrieco A.F."/>
            <person name="MacCabe A."/>
            <person name="Maekelae M.R."/>
            <person name="Malavazi I."/>
            <person name="Melin P."/>
            <person name="Meyer V."/>
            <person name="Mielnichuk N."/>
            <person name="Miskei M."/>
            <person name="Molnar A.P."/>
            <person name="Mule G."/>
            <person name="Ngan C.Y."/>
            <person name="Orejas M."/>
            <person name="Orosz E."/>
            <person name="Ouedraogo J.P."/>
            <person name="Overkamp K.M."/>
            <person name="Park H.-S."/>
            <person name="Perrone G."/>
            <person name="Piumi F."/>
            <person name="Punt P.J."/>
            <person name="Ram A.F."/>
            <person name="Ramon A."/>
            <person name="Rauscher S."/>
            <person name="Record E."/>
            <person name="Riano-Pachon D.M."/>
            <person name="Robert V."/>
            <person name="Roehrig J."/>
            <person name="Ruller R."/>
            <person name="Salamov A."/>
            <person name="Salih N.S."/>
            <person name="Samson R.A."/>
            <person name="Sandor E."/>
            <person name="Sanguinetti M."/>
            <person name="Schuetze T."/>
            <person name="Sepcic K."/>
            <person name="Shelest E."/>
            <person name="Sherlock G."/>
            <person name="Sophianopoulou V."/>
            <person name="Squina F.M."/>
            <person name="Sun H."/>
            <person name="Susca A."/>
            <person name="Todd R.B."/>
            <person name="Tsang A."/>
            <person name="Unkles S.E."/>
            <person name="van de Wiele N."/>
            <person name="van Rossen-Uffink D."/>
            <person name="Oliveira J.V."/>
            <person name="Vesth T.C."/>
            <person name="Visser J."/>
            <person name="Yu J.-H."/>
            <person name="Zhou M."/>
            <person name="Andersen M.R."/>
            <person name="Archer D.B."/>
            <person name="Baker S.E."/>
            <person name="Benoit I."/>
            <person name="Brakhage A.A."/>
            <person name="Braus G.H."/>
            <person name="Fischer R."/>
            <person name="Frisvad J.C."/>
            <person name="Goldman G.H."/>
            <person name="Houbraken J."/>
            <person name="Oakley B."/>
            <person name="Pocsi I."/>
            <person name="Scazzocchio C."/>
            <person name="Seiboth B."/>
            <person name="vanKuyk P.A."/>
            <person name="Wortman J."/>
            <person name="Dyer P.S."/>
            <person name="Grigoriev I.V."/>
        </authorList>
    </citation>
    <scope>NUCLEOTIDE SEQUENCE [LARGE SCALE GENOMIC DNA]</scope>
    <source>
        <strain evidence="2">CBS 134.48</strain>
    </source>
</reference>
<organism evidence="1 2">
    <name type="scientific">Aspergillus tubingensis (strain CBS 134.48)</name>
    <dbReference type="NCBI Taxonomy" id="767770"/>
    <lineage>
        <taxon>Eukaryota</taxon>
        <taxon>Fungi</taxon>
        <taxon>Dikarya</taxon>
        <taxon>Ascomycota</taxon>
        <taxon>Pezizomycotina</taxon>
        <taxon>Eurotiomycetes</taxon>
        <taxon>Eurotiomycetidae</taxon>
        <taxon>Eurotiales</taxon>
        <taxon>Aspergillaceae</taxon>
        <taxon>Aspergillus</taxon>
        <taxon>Aspergillus subgen. Circumdati</taxon>
    </lineage>
</organism>
<protein>
    <recommendedName>
        <fullName evidence="3">DDE-1 domain-containing protein</fullName>
    </recommendedName>
</protein>
<evidence type="ECO:0000313" key="2">
    <source>
        <dbReference type="Proteomes" id="UP000184304"/>
    </source>
</evidence>
<dbReference type="OrthoDB" id="4457643at2759"/>
<feature type="non-terminal residue" evidence="1">
    <location>
        <position position="1"/>
    </location>
</feature>
<evidence type="ECO:0008006" key="3">
    <source>
        <dbReference type="Google" id="ProtNLM"/>
    </source>
</evidence>
<proteinExistence type="predicted"/>
<dbReference type="EMBL" id="KV878183">
    <property type="protein sequence ID" value="OJI87465.1"/>
    <property type="molecule type" value="Genomic_DNA"/>
</dbReference>
<sequence>GIANEDIYKIDETGFAMDILGTAEVVIQSICQGRPFLVQPGNCEWITSIVYQHCWMGTTSTFSIESKDTFSSLVRRKSTIFLENCYIIEWMDNTRDWQSLAQRSLHCIHKRKTL</sequence>
<name>A0A1L9NDX5_ASPTC</name>
<accession>A0A1L9NDX5</accession>
<gene>
    <name evidence="1" type="ORF">ASPTUDRAFT_137468</name>
</gene>
<dbReference type="VEuPathDB" id="FungiDB:ASPTUDRAFT_137468"/>
<dbReference type="STRING" id="767770.A0A1L9NDX5"/>
<keyword evidence="2" id="KW-1185">Reference proteome</keyword>
<evidence type="ECO:0000313" key="1">
    <source>
        <dbReference type="EMBL" id="OJI87465.1"/>
    </source>
</evidence>
<dbReference type="AlphaFoldDB" id="A0A1L9NDX5"/>